<evidence type="ECO:0000256" key="1">
    <source>
        <dbReference type="ARBA" id="ARBA00022679"/>
    </source>
</evidence>
<proteinExistence type="predicted"/>
<feature type="domain" description="Phosphotransferase system EIIB component type 2/3" evidence="2">
    <location>
        <begin position="9"/>
        <end position="90"/>
    </location>
</feature>
<keyword evidence="4" id="KW-1185">Reference proteome</keyword>
<dbReference type="GO" id="GO:0009401">
    <property type="term" value="P:phosphoenolpyruvate-dependent sugar phosphotransferase system"/>
    <property type="evidence" value="ECO:0007669"/>
    <property type="project" value="InterPro"/>
</dbReference>
<dbReference type="Proteomes" id="UP000199662">
    <property type="component" value="Unassembled WGS sequence"/>
</dbReference>
<gene>
    <name evidence="3" type="ORF">SAMN05660742_113109</name>
</gene>
<accession>A0A1H7AQN3</accession>
<evidence type="ECO:0000259" key="2">
    <source>
        <dbReference type="Pfam" id="PF02302"/>
    </source>
</evidence>
<dbReference type="Pfam" id="PF02302">
    <property type="entry name" value="PTS_IIB"/>
    <property type="match status" value="1"/>
</dbReference>
<dbReference type="Gene3D" id="3.40.50.2300">
    <property type="match status" value="1"/>
</dbReference>
<keyword evidence="1 3" id="KW-0808">Transferase</keyword>
<protein>
    <submittedName>
        <fullName evidence="3">Phosphotransferase system, galactitol-specific IIB component</fullName>
    </submittedName>
</protein>
<dbReference type="AlphaFoldDB" id="A0A1H7AQN3"/>
<dbReference type="InterPro" id="IPR003501">
    <property type="entry name" value="PTS_EIIB_2/3"/>
</dbReference>
<dbReference type="RefSeq" id="WP_091832652.1">
    <property type="nucleotide sequence ID" value="NZ_FNZK01000013.1"/>
</dbReference>
<dbReference type="GO" id="GO:0008982">
    <property type="term" value="F:protein-N(PI)-phosphohistidine-sugar phosphotransferase activity"/>
    <property type="evidence" value="ECO:0007669"/>
    <property type="project" value="InterPro"/>
</dbReference>
<organism evidence="3 4">
    <name type="scientific">Propionispira arboris</name>
    <dbReference type="NCBI Taxonomy" id="84035"/>
    <lineage>
        <taxon>Bacteria</taxon>
        <taxon>Bacillati</taxon>
        <taxon>Bacillota</taxon>
        <taxon>Negativicutes</taxon>
        <taxon>Selenomonadales</taxon>
        <taxon>Selenomonadaceae</taxon>
        <taxon>Propionispira</taxon>
    </lineage>
</organism>
<name>A0A1H7AQN3_9FIRM</name>
<dbReference type="SUPFAM" id="SSF52794">
    <property type="entry name" value="PTS system IIB component-like"/>
    <property type="match status" value="1"/>
</dbReference>
<sequence length="97" mass="10540">MAWKKVNGACICGCGMGSSLLLKILLESILEEKKISSNIECVDSGSVPNDLTLVVTSSAFEKEMNDRFEGKIPVIAIKDFYGKGELESKLRDIGVID</sequence>
<evidence type="ECO:0000313" key="4">
    <source>
        <dbReference type="Proteomes" id="UP000199662"/>
    </source>
</evidence>
<dbReference type="STRING" id="84035.SAMN05660742_113109"/>
<evidence type="ECO:0000313" key="3">
    <source>
        <dbReference type="EMBL" id="SEJ67903.1"/>
    </source>
</evidence>
<reference evidence="3 4" key="1">
    <citation type="submission" date="2016-10" db="EMBL/GenBank/DDBJ databases">
        <authorList>
            <person name="de Groot N.N."/>
        </authorList>
    </citation>
    <scope>NUCLEOTIDE SEQUENCE [LARGE SCALE GENOMIC DNA]</scope>
    <source>
        <strain evidence="3 4">DSM 2179</strain>
    </source>
</reference>
<dbReference type="InterPro" id="IPR036095">
    <property type="entry name" value="PTS_EIIB-like_sf"/>
</dbReference>
<dbReference type="EMBL" id="FNZK01000013">
    <property type="protein sequence ID" value="SEJ67903.1"/>
    <property type="molecule type" value="Genomic_DNA"/>
</dbReference>